<evidence type="ECO:0000313" key="1">
    <source>
        <dbReference type="EMBL" id="ADN36293.1"/>
    </source>
</evidence>
<dbReference type="EMBL" id="CP002117">
    <property type="protein sequence ID" value="ADN36293.1"/>
    <property type="molecule type" value="Genomic_DNA"/>
</dbReference>
<reference evidence="1 2" key="1">
    <citation type="journal article" date="2010" name="Stand. Genomic Sci.">
        <title>Complete genome sequence of Methanoplanus petrolearius type strain (SEBR 4847).</title>
        <authorList>
            <person name="Brambilla E."/>
            <person name="Djao O.D."/>
            <person name="Daligault H."/>
            <person name="Lapidus A."/>
            <person name="Lucas S."/>
            <person name="Hammon N."/>
            <person name="Nolan M."/>
            <person name="Tice H."/>
            <person name="Cheng J.F."/>
            <person name="Han C."/>
            <person name="Tapia R."/>
            <person name="Goodwin L."/>
            <person name="Pitluck S."/>
            <person name="Liolios K."/>
            <person name="Ivanova N."/>
            <person name="Mavromatis K."/>
            <person name="Mikhailova N."/>
            <person name="Pati A."/>
            <person name="Chen A."/>
            <person name="Palaniappan K."/>
            <person name="Land M."/>
            <person name="Hauser L."/>
            <person name="Chang Y.J."/>
            <person name="Jeffries C.D."/>
            <person name="Rohde M."/>
            <person name="Spring S."/>
            <person name="Sikorski J."/>
            <person name="Goker M."/>
            <person name="Woyke T."/>
            <person name="Bristow J."/>
            <person name="Eisen J.A."/>
            <person name="Markowitz V."/>
            <person name="Hugenholtz P."/>
            <person name="Kyrpides N.C."/>
            <person name="Klenk H.P."/>
        </authorList>
    </citation>
    <scope>NUCLEOTIDE SEQUENCE [LARGE SCALE GENOMIC DNA]</scope>
    <source>
        <strain evidence="2">DSM 11571 / OCM 486 / SEBR 4847</strain>
    </source>
</reference>
<dbReference type="HOGENOM" id="CLU_136590_0_0_2"/>
<organism evidence="1 2">
    <name type="scientific">Methanolacinia petrolearia (strain DSM 11571 / OCM 486 / SEBR 4847)</name>
    <name type="common">Methanoplanus petrolearius</name>
    <dbReference type="NCBI Taxonomy" id="679926"/>
    <lineage>
        <taxon>Archaea</taxon>
        <taxon>Methanobacteriati</taxon>
        <taxon>Methanobacteriota</taxon>
        <taxon>Stenosarchaea group</taxon>
        <taxon>Methanomicrobia</taxon>
        <taxon>Methanomicrobiales</taxon>
        <taxon>Methanomicrobiaceae</taxon>
        <taxon>Methanolacinia</taxon>
    </lineage>
</organism>
<sequence>MIINDNEIESLIFEKKFLPDDIFDIVEDEPKYRIKRGHKELSFELNGEKGNKFGLILRISKINKLDFSWILTYKKPENYSEFILRRYNGKSHEHENRIEREIFYNYHIHYATQKYQEEGFKEEGYAIETDRYANYIDALHCLLNDCNCEKIGNSSLIGVKYD</sequence>
<proteinExistence type="predicted"/>
<accession>E1RG58</accession>
<dbReference type="eggNOG" id="arCOG06843">
    <property type="taxonomic scope" value="Archaea"/>
</dbReference>
<name>E1RG58_METP4</name>
<dbReference type="Proteomes" id="UP000006565">
    <property type="component" value="Chromosome"/>
</dbReference>
<protein>
    <submittedName>
        <fullName evidence="1">Putative cytoplasmic protein</fullName>
    </submittedName>
</protein>
<dbReference type="KEGG" id="mpi:Mpet_1536"/>
<evidence type="ECO:0000313" key="2">
    <source>
        <dbReference type="Proteomes" id="UP000006565"/>
    </source>
</evidence>
<gene>
    <name evidence="1" type="ordered locus">Mpet_1536</name>
</gene>
<keyword evidence="2" id="KW-1185">Reference proteome</keyword>
<dbReference type="AlphaFoldDB" id="E1RG58"/>